<feature type="compositionally biased region" description="Polar residues" evidence="1">
    <location>
        <begin position="1"/>
        <end position="14"/>
    </location>
</feature>
<feature type="non-terminal residue" evidence="2">
    <location>
        <position position="432"/>
    </location>
</feature>
<dbReference type="AlphaFoldDB" id="A0A8J4UTI1"/>
<dbReference type="GO" id="GO:0005829">
    <property type="term" value="C:cytosol"/>
    <property type="evidence" value="ECO:0007669"/>
    <property type="project" value="TreeGrafter"/>
</dbReference>
<feature type="region of interest" description="Disordered" evidence="1">
    <location>
        <begin position="1"/>
        <end position="21"/>
    </location>
</feature>
<dbReference type="OrthoDB" id="14833at2759"/>
<dbReference type="PANTHER" id="PTHR10972:SF148">
    <property type="entry name" value="OXYSTEROL-BINDING PROTEIN 9"/>
    <property type="match status" value="1"/>
</dbReference>
<dbReference type="Proteomes" id="UP000695562">
    <property type="component" value="Unassembled WGS sequence"/>
</dbReference>
<keyword evidence="3" id="KW-1185">Reference proteome</keyword>
<gene>
    <name evidence="2" type="ORF">CYY_003909</name>
</gene>
<name>A0A8J4UTI1_9MYCE</name>
<dbReference type="Pfam" id="PF01237">
    <property type="entry name" value="Oxysterol_BP"/>
    <property type="match status" value="1"/>
</dbReference>
<organism evidence="2 3">
    <name type="scientific">Polysphondylium violaceum</name>
    <dbReference type="NCBI Taxonomy" id="133409"/>
    <lineage>
        <taxon>Eukaryota</taxon>
        <taxon>Amoebozoa</taxon>
        <taxon>Evosea</taxon>
        <taxon>Eumycetozoa</taxon>
        <taxon>Dictyostelia</taxon>
        <taxon>Dictyosteliales</taxon>
        <taxon>Dictyosteliaceae</taxon>
        <taxon>Polysphondylium</taxon>
    </lineage>
</organism>
<dbReference type="GO" id="GO:0016020">
    <property type="term" value="C:membrane"/>
    <property type="evidence" value="ECO:0007669"/>
    <property type="project" value="TreeGrafter"/>
</dbReference>
<reference evidence="2" key="1">
    <citation type="submission" date="2020-01" db="EMBL/GenBank/DDBJ databases">
        <title>Development of genomics and gene disruption for Polysphondylium violaceum indicates a role for the polyketide synthase stlB in stalk morphogenesis.</title>
        <authorList>
            <person name="Narita B."/>
            <person name="Kawabe Y."/>
            <person name="Kin K."/>
            <person name="Saito T."/>
            <person name="Gibbs R."/>
            <person name="Kuspa A."/>
            <person name="Muzny D."/>
            <person name="Queller D."/>
            <person name="Richards S."/>
            <person name="Strassman J."/>
            <person name="Sucgang R."/>
            <person name="Worley K."/>
            <person name="Schaap P."/>
        </authorList>
    </citation>
    <scope>NUCLEOTIDE SEQUENCE</scope>
    <source>
        <strain evidence="2">QSvi11</strain>
    </source>
</reference>
<dbReference type="EMBL" id="AJWJ01000129">
    <property type="protein sequence ID" value="KAF2074806.1"/>
    <property type="molecule type" value="Genomic_DNA"/>
</dbReference>
<dbReference type="InterPro" id="IPR000648">
    <property type="entry name" value="Oxysterol-bd"/>
</dbReference>
<dbReference type="PANTHER" id="PTHR10972">
    <property type="entry name" value="OXYSTEROL-BINDING PROTEIN-RELATED"/>
    <property type="match status" value="1"/>
</dbReference>
<evidence type="ECO:0000313" key="2">
    <source>
        <dbReference type="EMBL" id="KAF2074806.1"/>
    </source>
</evidence>
<dbReference type="InterPro" id="IPR037239">
    <property type="entry name" value="OSBP_sf"/>
</dbReference>
<dbReference type="GO" id="GO:0032934">
    <property type="term" value="F:sterol binding"/>
    <property type="evidence" value="ECO:0007669"/>
    <property type="project" value="TreeGrafter"/>
</dbReference>
<evidence type="ECO:0000313" key="3">
    <source>
        <dbReference type="Proteomes" id="UP000695562"/>
    </source>
</evidence>
<sequence length="432" mass="48976">MNDISRNLSSTSLNDEPIENAKMGKMEFPKLSTKKTHPLVLPCYDNRDNGTGKDLQAKVFRQNTRHSNGGWKFIDEPELKKQRGVCWELVKSVGNSIIEGKELTNTTLPISLFEPRSFLEKLSDTWGYSPIYLNQAANCKDPLERFKLVIAFTISGLHLTQTLTKPFNPLLGETFEGSFSDGSNAFCEQTSHHPPISHWEVVDQENRFKFYGYANFSARCLGNVVKGNQKGPLTIEFEDGTKITWTFPEVLIKGIFWGDRVTEFSGKITFTDEKNKLGCDVLFNPNALGFVKSLFSKQKEPSDVIQGTIYKLESSLSSSNGVSSKKSSSSNSNNNSNTICKIEGSWLTELIIDNIVYWNIKMQPSGIIYKENPLPTDCRYREDLKYLKEGNIEKAKEFKELIEDKQRSEAKIRKEGIKKDSKSKKDKNNLLL</sequence>
<proteinExistence type="predicted"/>
<feature type="compositionally biased region" description="Basic and acidic residues" evidence="1">
    <location>
        <begin position="406"/>
        <end position="420"/>
    </location>
</feature>
<comment type="caution">
    <text evidence="2">The sequence shown here is derived from an EMBL/GenBank/DDBJ whole genome shotgun (WGS) entry which is preliminary data.</text>
</comment>
<evidence type="ECO:0000256" key="1">
    <source>
        <dbReference type="SAM" id="MobiDB-lite"/>
    </source>
</evidence>
<dbReference type="SUPFAM" id="SSF144000">
    <property type="entry name" value="Oxysterol-binding protein-like"/>
    <property type="match status" value="1"/>
</dbReference>
<feature type="region of interest" description="Disordered" evidence="1">
    <location>
        <begin position="406"/>
        <end position="432"/>
    </location>
</feature>
<protein>
    <recommendedName>
        <fullName evidence="4">Oxysterol binding family protein</fullName>
    </recommendedName>
</protein>
<dbReference type="FunFam" id="2.40.160.120:FF:000015">
    <property type="entry name" value="Oxysterol binding protein, putative"/>
    <property type="match status" value="1"/>
</dbReference>
<dbReference type="Gene3D" id="2.40.160.120">
    <property type="match status" value="1"/>
</dbReference>
<accession>A0A8J4UTI1</accession>
<evidence type="ECO:0008006" key="4">
    <source>
        <dbReference type="Google" id="ProtNLM"/>
    </source>
</evidence>